<dbReference type="NCBIfam" id="NF003346">
    <property type="entry name" value="PRK04366.1"/>
    <property type="match status" value="1"/>
</dbReference>
<keyword evidence="15" id="KW-1185">Reference proteome</keyword>
<gene>
    <name evidence="8 14" type="primary">gcvP</name>
    <name evidence="13" type="ORF">CH379_001305</name>
    <name evidence="14" type="ORF">CH379_15755</name>
</gene>
<keyword evidence="5 8" id="KW-0560">Oxidoreductase</keyword>
<dbReference type="InterPro" id="IPR015424">
    <property type="entry name" value="PyrdxlP-dep_Trfase"/>
</dbReference>
<comment type="cofactor">
    <cofactor evidence="1 8 9">
        <name>pyridoxal 5'-phosphate</name>
        <dbReference type="ChEBI" id="CHEBI:597326"/>
    </cofactor>
</comment>
<dbReference type="FunFam" id="3.90.1150.10:FF:000025">
    <property type="entry name" value="Glycine cleavage system P protein"/>
    <property type="match status" value="1"/>
</dbReference>
<comment type="function">
    <text evidence="2 8">The glycine cleavage system catalyzes the degradation of glycine. The P protein binds the alpha-amino group of glycine through its pyridoxal phosphate cofactor; CO(2) is released and the remaining methylamine moiety is then transferred to the lipoamide cofactor of the H protein.</text>
</comment>
<dbReference type="InterPro" id="IPR049315">
    <property type="entry name" value="GDC-P_N"/>
</dbReference>
<feature type="region of interest" description="Disordered" evidence="10">
    <location>
        <begin position="1"/>
        <end position="25"/>
    </location>
</feature>
<dbReference type="GO" id="GO:0030170">
    <property type="term" value="F:pyridoxal phosphate binding"/>
    <property type="evidence" value="ECO:0007669"/>
    <property type="project" value="TreeGrafter"/>
</dbReference>
<dbReference type="InterPro" id="IPR020581">
    <property type="entry name" value="GDC_P"/>
</dbReference>
<evidence type="ECO:0000313" key="15">
    <source>
        <dbReference type="Proteomes" id="UP000232122"/>
    </source>
</evidence>
<dbReference type="PANTHER" id="PTHR11773">
    <property type="entry name" value="GLYCINE DEHYDROGENASE, DECARBOXYLATING"/>
    <property type="match status" value="1"/>
</dbReference>
<evidence type="ECO:0000256" key="3">
    <source>
        <dbReference type="ARBA" id="ARBA00010756"/>
    </source>
</evidence>
<organism evidence="14">
    <name type="scientific">Leptospira ellisii</name>
    <dbReference type="NCBI Taxonomy" id="2023197"/>
    <lineage>
        <taxon>Bacteria</taxon>
        <taxon>Pseudomonadati</taxon>
        <taxon>Spirochaetota</taxon>
        <taxon>Spirochaetia</taxon>
        <taxon>Leptospirales</taxon>
        <taxon>Leptospiraceae</taxon>
        <taxon>Leptospira</taxon>
    </lineage>
</organism>
<evidence type="ECO:0000256" key="2">
    <source>
        <dbReference type="ARBA" id="ARBA00003788"/>
    </source>
</evidence>
<comment type="subunit">
    <text evidence="6">Homodimer. The glycine cleavage system is composed of four proteins: P, T, L and H.</text>
</comment>
<comment type="catalytic activity">
    <reaction evidence="7 8">
        <text>N(6)-[(R)-lipoyl]-L-lysyl-[glycine-cleavage complex H protein] + glycine + H(+) = N(6)-[(R)-S(8)-aminomethyldihydrolipoyl]-L-lysyl-[glycine-cleavage complex H protein] + CO2</text>
        <dbReference type="Rhea" id="RHEA:24304"/>
        <dbReference type="Rhea" id="RHEA-COMP:10494"/>
        <dbReference type="Rhea" id="RHEA-COMP:10495"/>
        <dbReference type="ChEBI" id="CHEBI:15378"/>
        <dbReference type="ChEBI" id="CHEBI:16526"/>
        <dbReference type="ChEBI" id="CHEBI:57305"/>
        <dbReference type="ChEBI" id="CHEBI:83099"/>
        <dbReference type="ChEBI" id="CHEBI:83143"/>
        <dbReference type="EC" id="1.4.4.2"/>
    </reaction>
</comment>
<evidence type="ECO:0000256" key="10">
    <source>
        <dbReference type="SAM" id="MobiDB-lite"/>
    </source>
</evidence>
<protein>
    <recommendedName>
        <fullName evidence="8">Glycine dehydrogenase (decarboxylating)</fullName>
        <ecNumber evidence="8">1.4.4.2</ecNumber>
    </recommendedName>
    <alternativeName>
        <fullName evidence="8">Glycine cleavage system P-protein</fullName>
    </alternativeName>
    <alternativeName>
        <fullName evidence="8">Glycine decarboxylase</fullName>
    </alternativeName>
    <alternativeName>
        <fullName evidence="8">Glycine dehydrogenase (aminomethyl-transferring)</fullName>
    </alternativeName>
</protein>
<evidence type="ECO:0000313" key="13">
    <source>
        <dbReference type="EMBL" id="MDV6234266.1"/>
    </source>
</evidence>
<evidence type="ECO:0000256" key="5">
    <source>
        <dbReference type="ARBA" id="ARBA00023002"/>
    </source>
</evidence>
<feature type="domain" description="Glycine dehydrogenase C-terminal" evidence="12">
    <location>
        <begin position="785"/>
        <end position="906"/>
    </location>
</feature>
<evidence type="ECO:0000256" key="8">
    <source>
        <dbReference type="HAMAP-Rule" id="MF_00711"/>
    </source>
</evidence>
<evidence type="ECO:0000256" key="1">
    <source>
        <dbReference type="ARBA" id="ARBA00001933"/>
    </source>
</evidence>
<sequence>MSSILQNQTATNPERVGADPLDTFPRRHIGPDPSQAGEMLKELGLNSLEELIEKAVPAGIRLTKPLDLPPASTEHKILRDLKRIGSENEVFRSYIGAGYNACITPAVIQRNILENPGWYTAYTPYQAEISQGRLEALLNFQTMIIDLTGLEISNASLLDEGTAAAEAMFLAFSVRKNETAKKFFVSELCHPQTIDVVVTRANPLGIEVQIGNHETLELNEDFFGILLQYPATDGAVFDYTSLIQKTHNVGAVATVAADLLALTLLKSPGEMGADIAVGSSQRFGLPLGFGGPHAGYFATKDEFKRSMPGRLIGVSKDSQGNPGLRLSLQTREQHIRRDKATSNICTAQVLLAVISSMYAVYHGPEGLKNIASRLHKLTGVLAQLLKSAGYEVLNDSYFDTITVRTGGKTESILEKARAQRINLREYKDGRIGIALDETVNISDLRDLCGIFGVNQADLNDLFANAATVPDSLQRTSAYLTHPVFQTHHTETKMLRYIRKLESRDLSLTTSMIPLGSCTMKLNAATEMYPVTWPEFGAIHPFAPTDQTRGYRIVFEQLEKWLCEITGFAGVSLQPNAGSQGEYAGLLAIRRYHESRKESHRNVCLIPISAHGTNPASAAMAGFKVVVVSCDSNGNVDLEDLKTKAEEHKNDLAALMVTYPSTHGVFEESIKEICAIVHSHGGQVYMDGANMNAQVGLTSPGAIGADVCHLNLHKTFCIPHGGGGPGVGPIGVAKHLVPFLPGHVLVDNKTGNEHGAVSAAPWGSASIVLISWIYIALMGTEGLTDATKYSILNANYIAKRLEKAYPILYKGKNGFVAHECILDVRPFKKTAGIEVEDVAKRLIDYGFHAPTMSFPVPGTLMIEPTESESKEELDRFCEAMLLIHREILDVENGTLDKTDNPLKNSPHTAAMIASDRWDHLYPRERAAYPAGWLREHKFWPYVGRVDNVYGDRNLVCSCLPIESYQ</sequence>
<dbReference type="Gene3D" id="3.90.1150.10">
    <property type="entry name" value="Aspartate Aminotransferase, domain 1"/>
    <property type="match status" value="2"/>
</dbReference>
<evidence type="ECO:0000313" key="14">
    <source>
        <dbReference type="EMBL" id="PJZ91965.1"/>
    </source>
</evidence>
<comment type="caution">
    <text evidence="14">The sequence shown here is derived from an EMBL/GenBank/DDBJ whole genome shotgun (WGS) entry which is preliminary data.</text>
</comment>
<dbReference type="Proteomes" id="UP000232122">
    <property type="component" value="Unassembled WGS sequence"/>
</dbReference>
<feature type="compositionally biased region" description="Polar residues" evidence="10">
    <location>
        <begin position="1"/>
        <end position="12"/>
    </location>
</feature>
<dbReference type="InterPro" id="IPR015421">
    <property type="entry name" value="PyrdxlP-dep_Trfase_major"/>
</dbReference>
<dbReference type="GO" id="GO:0004375">
    <property type="term" value="F:glycine dehydrogenase (decarboxylating) activity"/>
    <property type="evidence" value="ECO:0007669"/>
    <property type="project" value="UniProtKB-EC"/>
</dbReference>
<dbReference type="FunFam" id="3.40.640.10:FF:000005">
    <property type="entry name" value="Glycine dehydrogenase (decarboxylating), mitochondrial"/>
    <property type="match status" value="1"/>
</dbReference>
<dbReference type="GO" id="GO:0019464">
    <property type="term" value="P:glycine decarboxylation via glycine cleavage system"/>
    <property type="evidence" value="ECO:0007669"/>
    <property type="project" value="UniProtKB-UniRule"/>
</dbReference>
<dbReference type="GO" id="GO:0005960">
    <property type="term" value="C:glycine cleavage complex"/>
    <property type="evidence" value="ECO:0007669"/>
    <property type="project" value="TreeGrafter"/>
</dbReference>
<dbReference type="Pfam" id="PF02347">
    <property type="entry name" value="GDC-P"/>
    <property type="match status" value="2"/>
</dbReference>
<dbReference type="FunFam" id="3.90.1150.10:FF:000007">
    <property type="entry name" value="Glycine dehydrogenase (decarboxylating), mitochondrial"/>
    <property type="match status" value="1"/>
</dbReference>
<dbReference type="Gene3D" id="3.40.640.10">
    <property type="entry name" value="Type I PLP-dependent aspartate aminotransferase-like (Major domain)"/>
    <property type="match status" value="2"/>
</dbReference>
<evidence type="ECO:0000256" key="9">
    <source>
        <dbReference type="PIRSR" id="PIRSR603437-50"/>
    </source>
</evidence>
<dbReference type="GO" id="GO:0016594">
    <property type="term" value="F:glycine binding"/>
    <property type="evidence" value="ECO:0007669"/>
    <property type="project" value="TreeGrafter"/>
</dbReference>
<dbReference type="InterPro" id="IPR003437">
    <property type="entry name" value="GcvP"/>
</dbReference>
<proteinExistence type="inferred from homology"/>
<dbReference type="NCBIfam" id="TIGR00461">
    <property type="entry name" value="gcvP"/>
    <property type="match status" value="1"/>
</dbReference>
<evidence type="ECO:0000256" key="7">
    <source>
        <dbReference type="ARBA" id="ARBA00049026"/>
    </source>
</evidence>
<evidence type="ECO:0000256" key="6">
    <source>
        <dbReference type="ARBA" id="ARBA00046415"/>
    </source>
</evidence>
<feature type="domain" description="Glycine cleavage system P-protein N-terminal" evidence="11">
    <location>
        <begin position="456"/>
        <end position="744"/>
    </location>
</feature>
<feature type="modified residue" description="N6-(pyridoxal phosphate)lysine" evidence="8 9">
    <location>
        <position position="713"/>
    </location>
</feature>
<dbReference type="OrthoDB" id="9801272at2"/>
<dbReference type="Pfam" id="PF21478">
    <property type="entry name" value="GcvP2_C"/>
    <property type="match status" value="1"/>
</dbReference>
<dbReference type="EC" id="1.4.4.2" evidence="8"/>
<reference evidence="14" key="1">
    <citation type="submission" date="2017-07" db="EMBL/GenBank/DDBJ databases">
        <title>Leptospira spp. isolated from tropical soils.</title>
        <authorList>
            <person name="Thibeaux R."/>
            <person name="Iraola G."/>
            <person name="Ferres I."/>
            <person name="Bierque E."/>
            <person name="Girault D."/>
            <person name="Soupe-Gilbert M.-E."/>
            <person name="Picardeau M."/>
            <person name="Goarant C."/>
        </authorList>
    </citation>
    <scope>NUCLEOTIDE SEQUENCE [LARGE SCALE GENOMIC DNA]</scope>
    <source>
        <strain evidence="14">ATI7-C-A5</strain>
    </source>
</reference>
<comment type="similarity">
    <text evidence="3 8">Belongs to the GcvP family.</text>
</comment>
<dbReference type="InterPro" id="IPR015422">
    <property type="entry name" value="PyrdxlP-dep_Trfase_small"/>
</dbReference>
<dbReference type="FunFam" id="3.40.640.10:FF:000007">
    <property type="entry name" value="glycine dehydrogenase (Decarboxylating), mitochondrial"/>
    <property type="match status" value="1"/>
</dbReference>
<dbReference type="RefSeq" id="WP_100746279.1">
    <property type="nucleotide sequence ID" value="NZ_NPEF02000001.1"/>
</dbReference>
<dbReference type="EMBL" id="NPEF01000190">
    <property type="protein sequence ID" value="PJZ91965.1"/>
    <property type="molecule type" value="Genomic_DNA"/>
</dbReference>
<keyword evidence="4 8" id="KW-0663">Pyridoxal phosphate</keyword>
<reference evidence="13 15" key="2">
    <citation type="journal article" date="2018" name="Microb. Genom.">
        <title>Deciphering the unexplored Leptospira diversity from soils uncovers genomic evolution to virulence.</title>
        <authorList>
            <person name="Thibeaux R."/>
            <person name="Iraola G."/>
            <person name="Ferres I."/>
            <person name="Bierque E."/>
            <person name="Girault D."/>
            <person name="Soupe-Gilbert M.E."/>
            <person name="Picardeau M."/>
            <person name="Goarant C."/>
        </authorList>
    </citation>
    <scope>NUCLEOTIDE SEQUENCE [LARGE SCALE GENOMIC DNA]</scope>
    <source>
        <strain evidence="13 15">ATI7-C-A5</strain>
    </source>
</reference>
<accession>A0A2N0B5Z8</accession>
<evidence type="ECO:0000259" key="12">
    <source>
        <dbReference type="Pfam" id="PF21478"/>
    </source>
</evidence>
<dbReference type="InterPro" id="IPR049316">
    <property type="entry name" value="GDC-P_C"/>
</dbReference>
<dbReference type="HAMAP" id="MF_00711">
    <property type="entry name" value="GcvP"/>
    <property type="match status" value="1"/>
</dbReference>
<dbReference type="EMBL" id="NPEF02000001">
    <property type="protein sequence ID" value="MDV6234266.1"/>
    <property type="molecule type" value="Genomic_DNA"/>
</dbReference>
<dbReference type="PANTHER" id="PTHR11773:SF1">
    <property type="entry name" value="GLYCINE DEHYDROGENASE (DECARBOXYLATING), MITOCHONDRIAL"/>
    <property type="match status" value="1"/>
</dbReference>
<evidence type="ECO:0000259" key="11">
    <source>
        <dbReference type="Pfam" id="PF02347"/>
    </source>
</evidence>
<dbReference type="AlphaFoldDB" id="A0A2N0BMS2"/>
<dbReference type="SUPFAM" id="SSF53383">
    <property type="entry name" value="PLP-dependent transferases"/>
    <property type="match status" value="2"/>
</dbReference>
<dbReference type="CDD" id="cd00613">
    <property type="entry name" value="GDC-P"/>
    <property type="match status" value="2"/>
</dbReference>
<reference evidence="13" key="3">
    <citation type="submission" date="2023-10" db="EMBL/GenBank/DDBJ databases">
        <authorList>
            <person name="Picardeau M."/>
            <person name="Thibeaux R."/>
        </authorList>
    </citation>
    <scope>NUCLEOTIDE SEQUENCE</scope>
    <source>
        <strain evidence="13">ATI7-C-A5</strain>
    </source>
</reference>
<accession>A0A2N0BMS2</accession>
<evidence type="ECO:0000256" key="4">
    <source>
        <dbReference type="ARBA" id="ARBA00022898"/>
    </source>
</evidence>
<dbReference type="GO" id="GO:0005829">
    <property type="term" value="C:cytosol"/>
    <property type="evidence" value="ECO:0007669"/>
    <property type="project" value="TreeGrafter"/>
</dbReference>
<name>A0A2N0BMS2_9LEPT</name>
<feature type="domain" description="Glycine cleavage system P-protein N-terminal" evidence="11">
    <location>
        <begin position="26"/>
        <end position="451"/>
    </location>
</feature>